<organism evidence="10 11">
    <name type="scientific">Aspergillus lucknowensis</name>
    <dbReference type="NCBI Taxonomy" id="176173"/>
    <lineage>
        <taxon>Eukaryota</taxon>
        <taxon>Fungi</taxon>
        <taxon>Dikarya</taxon>
        <taxon>Ascomycota</taxon>
        <taxon>Pezizomycotina</taxon>
        <taxon>Eurotiomycetes</taxon>
        <taxon>Eurotiomycetidae</taxon>
        <taxon>Eurotiales</taxon>
        <taxon>Aspergillaceae</taxon>
        <taxon>Aspergillus</taxon>
        <taxon>Aspergillus subgen. Nidulantes</taxon>
    </lineage>
</organism>
<dbReference type="InterPro" id="IPR018371">
    <property type="entry name" value="Chitin-binding_1_CS"/>
</dbReference>
<dbReference type="GO" id="GO:0016787">
    <property type="term" value="F:hydrolase activity"/>
    <property type="evidence" value="ECO:0007669"/>
    <property type="project" value="UniProtKB-KW"/>
</dbReference>
<dbReference type="Pfam" id="PF00187">
    <property type="entry name" value="Chitin_bind_1"/>
    <property type="match status" value="1"/>
</dbReference>
<dbReference type="Gene3D" id="3.20.20.80">
    <property type="entry name" value="Glycosidases"/>
    <property type="match status" value="1"/>
</dbReference>
<dbReference type="InterPro" id="IPR011583">
    <property type="entry name" value="Chitinase_II/V-like_cat"/>
</dbReference>
<keyword evidence="7" id="KW-0732">Signal</keyword>
<accession>A0ABR4LZC4</accession>
<dbReference type="SMART" id="SM00636">
    <property type="entry name" value="Glyco_18"/>
    <property type="match status" value="1"/>
</dbReference>
<dbReference type="Proteomes" id="UP001610432">
    <property type="component" value="Unassembled WGS sequence"/>
</dbReference>
<feature type="disulfide bond" evidence="5">
    <location>
        <begin position="107"/>
        <end position="121"/>
    </location>
</feature>
<feature type="domain" description="GH18" evidence="9">
    <location>
        <begin position="143"/>
        <end position="503"/>
    </location>
</feature>
<feature type="domain" description="Chitin-binding type-1" evidence="8">
    <location>
        <begin position="42"/>
        <end position="87"/>
    </location>
</feature>
<feature type="region of interest" description="Disordered" evidence="6">
    <location>
        <begin position="1159"/>
        <end position="1178"/>
    </location>
</feature>
<evidence type="ECO:0000256" key="5">
    <source>
        <dbReference type="PROSITE-ProRule" id="PRU00261"/>
    </source>
</evidence>
<dbReference type="RefSeq" id="XP_070888877.1">
    <property type="nucleotide sequence ID" value="XM_071032442.1"/>
</dbReference>
<dbReference type="SUPFAM" id="SSF54556">
    <property type="entry name" value="Chitinase insertion domain"/>
    <property type="match status" value="1"/>
</dbReference>
<protein>
    <recommendedName>
        <fullName evidence="2">chitinase</fullName>
        <ecNumber evidence="2">3.2.1.14</ecNumber>
    </recommendedName>
</protein>
<comment type="similarity">
    <text evidence="1">Belongs to the glycosyl hydrolase 18 family. Chitinase class V subfamily.</text>
</comment>
<dbReference type="Pfam" id="PF00704">
    <property type="entry name" value="Glyco_hydro_18"/>
    <property type="match status" value="1"/>
</dbReference>
<comment type="caution">
    <text evidence="10">The sequence shown here is derived from an EMBL/GenBank/DDBJ whole genome shotgun (WGS) entry which is preliminary data.</text>
</comment>
<dbReference type="SUPFAM" id="SSF57016">
    <property type="entry name" value="Plant lectins/antimicrobial peptides"/>
    <property type="match status" value="1"/>
</dbReference>
<dbReference type="InterPro" id="IPR017853">
    <property type="entry name" value="GH"/>
</dbReference>
<keyword evidence="4" id="KW-0843">Virulence</keyword>
<gene>
    <name evidence="10" type="ORF">BJX67DRAFT_378944</name>
</gene>
<evidence type="ECO:0000256" key="7">
    <source>
        <dbReference type="SAM" id="SignalP"/>
    </source>
</evidence>
<evidence type="ECO:0000256" key="2">
    <source>
        <dbReference type="ARBA" id="ARBA00012729"/>
    </source>
</evidence>
<evidence type="ECO:0000256" key="6">
    <source>
        <dbReference type="SAM" id="MobiDB-lite"/>
    </source>
</evidence>
<feature type="region of interest" description="Disordered" evidence="6">
    <location>
        <begin position="1363"/>
        <end position="1385"/>
    </location>
</feature>
<feature type="disulfide bond" evidence="5">
    <location>
        <begin position="125"/>
        <end position="129"/>
    </location>
</feature>
<dbReference type="InterPro" id="IPR036861">
    <property type="entry name" value="Endochitinase-like_sf"/>
</dbReference>
<dbReference type="PANTHER" id="PTHR47700">
    <property type="entry name" value="V CHITINASE, PUTATIVE (AFU_ORTHOLOGUE AFUA_6G13720)-RELATED"/>
    <property type="match status" value="1"/>
</dbReference>
<keyword evidence="3 5" id="KW-0147">Chitin-binding</keyword>
<feature type="chain" id="PRO_5047444238" description="chitinase" evidence="7">
    <location>
        <begin position="21"/>
        <end position="1776"/>
    </location>
</feature>
<keyword evidence="11" id="KW-1185">Reference proteome</keyword>
<feature type="domain" description="Chitin-binding type-1" evidence="8">
    <location>
        <begin position="88"/>
        <end position="131"/>
    </location>
</feature>
<keyword evidence="5" id="KW-1015">Disulfide bond</keyword>
<dbReference type="InterPro" id="IPR001002">
    <property type="entry name" value="Chitin-bd_1"/>
</dbReference>
<feature type="disulfide bond" evidence="5">
    <location>
        <begin position="56"/>
        <end position="70"/>
    </location>
</feature>
<dbReference type="SMART" id="SM00270">
    <property type="entry name" value="ChtBD1"/>
    <property type="match status" value="2"/>
</dbReference>
<feature type="signal peptide" evidence="7">
    <location>
        <begin position="1"/>
        <end position="20"/>
    </location>
</feature>
<dbReference type="CDD" id="cd00035">
    <property type="entry name" value="ChtBD1"/>
    <property type="match status" value="1"/>
</dbReference>
<feature type="disulfide bond" evidence="5">
    <location>
        <begin position="102"/>
        <end position="114"/>
    </location>
</feature>
<dbReference type="InterPro" id="IPR029070">
    <property type="entry name" value="Chitinase_insertion_sf"/>
</dbReference>
<dbReference type="InterPro" id="IPR053214">
    <property type="entry name" value="LysM12-like"/>
</dbReference>
<dbReference type="EC" id="3.2.1.14" evidence="2"/>
<evidence type="ECO:0000256" key="4">
    <source>
        <dbReference type="ARBA" id="ARBA00023026"/>
    </source>
</evidence>
<dbReference type="Gene3D" id="3.30.60.10">
    <property type="entry name" value="Endochitinase-like"/>
    <property type="match status" value="1"/>
</dbReference>
<dbReference type="InterPro" id="IPR001223">
    <property type="entry name" value="Glyco_hydro18_cat"/>
</dbReference>
<dbReference type="PANTHER" id="PTHR47700:SF2">
    <property type="entry name" value="CHITINASE"/>
    <property type="match status" value="1"/>
</dbReference>
<evidence type="ECO:0000313" key="11">
    <source>
        <dbReference type="Proteomes" id="UP001610432"/>
    </source>
</evidence>
<feature type="compositionally biased region" description="Basic and acidic residues" evidence="6">
    <location>
        <begin position="1162"/>
        <end position="1178"/>
    </location>
</feature>
<dbReference type="EMBL" id="JBFXLQ010000008">
    <property type="protein sequence ID" value="KAL2869898.1"/>
    <property type="molecule type" value="Genomic_DNA"/>
</dbReference>
<evidence type="ECO:0000256" key="3">
    <source>
        <dbReference type="ARBA" id="ARBA00022669"/>
    </source>
</evidence>
<dbReference type="Gene3D" id="3.10.50.10">
    <property type="match status" value="1"/>
</dbReference>
<dbReference type="GeneID" id="98147514"/>
<evidence type="ECO:0000259" key="9">
    <source>
        <dbReference type="PROSITE" id="PS51910"/>
    </source>
</evidence>
<dbReference type="PROSITE" id="PS50941">
    <property type="entry name" value="CHIT_BIND_I_2"/>
    <property type="match status" value="2"/>
</dbReference>
<evidence type="ECO:0000313" key="10">
    <source>
        <dbReference type="EMBL" id="KAL2869898.1"/>
    </source>
</evidence>
<dbReference type="SUPFAM" id="SSF51445">
    <property type="entry name" value="(Trans)glycosidases"/>
    <property type="match status" value="1"/>
</dbReference>
<proteinExistence type="inferred from homology"/>
<comment type="caution">
    <text evidence="5">Lacks conserved residue(s) required for the propagation of feature annotation.</text>
</comment>
<keyword evidence="10" id="KW-0378">Hydrolase</keyword>
<evidence type="ECO:0000259" key="8">
    <source>
        <dbReference type="PROSITE" id="PS50941"/>
    </source>
</evidence>
<dbReference type="PROSITE" id="PS51910">
    <property type="entry name" value="GH18_2"/>
    <property type="match status" value="1"/>
</dbReference>
<sequence length="1776" mass="196383">MARILCLSLLFFFFLANALAANNVFKELGLSSNPVTYLLSDEYSCDEDKPCENGACCGKSGFCGFGETYCGTTGESPNDACWSNCDAHAECGKDAKEPGTKCPLNVCCSEFGFCGTTGDFCGDGCQSGCEQPGSGASSGNVQQRIIGYYEAWNYEKECMGMNIKQIPVESLTHVNYAFAYISPDDYEIGPMPDVPEKTLTDFTALKERNPQVVLGVSLGGWTFNDNHTDTQIVFADLASTKEKRSKFIKNLLSFMRHYGFDAVDIDWEYPGAPDRQPPDWDSKNDGKNYAKLMQEIRKAFDDEGLEFELSFTAPTSYWYLRWFEIEAMVKAAHYMNLMSYDLHGIWDANNTIGKHVLGHTNLTEIDLALNLLWRNNIPADKVNMGLAFYSRTFELKDKKCDIPGCVFKEGGKKGGCTDTTGILAYSEIIDIIAEDDITPVYDKENAIKYLIWDENQWISYDDQQTFQQKIKFANEKGLGGLLIWAIDQDDRNRDALRGVLYPQDLVATDSIGDDTSYWEEQHPGDCSTTECGKPCGPGLIEMTSFGCPDGGDKGDSRICCPITSAPDPKTCAWRGNPSLCNGQCHGGEVALASAVDGGNGHCSDGRQFYCCPIPEVAAGGGINCGWKDQCSDDQELLTFAGTFLTTVSDILDFTGLWGQALADALDDIEIDNMRQYCCSKEEIKNWKDCYWAGRGGRGIYSCDDNHCETGIDVDLTLSPYGEGEDCFPTVRQRAFCCTPASGETLFLPVPLEYLFEDPPDDASDPDFNLQIDDTWGTGESQVDEEDEPDDASFGFVVITAADQVKVSLDKRDGSSWELMDCPDTESEEAHTIRMVCADSSPDNNCDHIHRGYGVPGTILQMPDRCGPGRYAVAKSFELSQNQSLPGHLAKRDLNDASVYDLTFDYDFKRVPRDFGDPQMRIDFSNQPGYWDAVVDRPADDDEERRAHRVKRDEGGYHKNRKRWLEEEWRDAYHFGGMDRESLHKRWFGESVLNWLANLISTGQAEVTEELNHRVSEKVELLLIDQQFGPCDVGGVQAQANIKSSITAELEVETSFGLTIITTLSLHDGLDLSKSYLYFKNAGEVKAIFELDAVASLTYSTGDIKLIGLDNFPGATFRVPGVVTIGPNLAVYASADASLVLAGHLEAAVTLASWEIQQTYPENDEHPPETLDDPDRKADTVGKPSFDASVSANGEIALHLKPTVTFGIVFDDKWGVDRCAVDLVLDGYVIGHAEAKYEHNGDNSCPFSYGIDAGSKIYAQLEAPDLFDWGGQYRYTLAETPRKQITGSDCPGDSSKDLRRWIDGGNATGSYFSPGVGTTHYKRDTLTLGPLVTVPDSFLECPGEGGGGGNKCVMCSMYGDDEDDEDSLLGKRQDDGDSCPLYPPGDDEKCTDDGGSLLERAVGNTDKHMTLSFVNGGRKFTYLRYPSCNAKIDGPPNVAKWYLPEFMLSSSKDPNDKTRCSAKTVKQNTIKSSTGVYQVNGLKGLPASAFRSEHVFEVHLVKHFLEWVCGGRGETTYSLPGSTLKPKLPFPSDWTRPDAKWCEAVFGGPSGGMQWSRSNGASKKNWVMHTADVLGSNLNPDLLVLYHDKPNGVKKTITEGHLTRLPSNPKTKDLAEMIMMSATVFDYLQTLKEKWMKPSQDIEKISDEFDRQYTEQYYNNPPPGNALKYPKAPRDVKHWGLRTLWCYWIDRHMALVEESQAAWWTAAKSSMQGLGTNDQSALDFVQQTMTSGAAAASKFKFPQKYAGSPLPGNPLSASNQHSRYGMWGDNQLGKLGM</sequence>
<evidence type="ECO:0000256" key="1">
    <source>
        <dbReference type="ARBA" id="ARBA00008682"/>
    </source>
</evidence>
<feature type="disulfide bond" evidence="5">
    <location>
        <begin position="81"/>
        <end position="85"/>
    </location>
</feature>
<dbReference type="PROSITE" id="PS00026">
    <property type="entry name" value="CHIT_BIND_I_1"/>
    <property type="match status" value="1"/>
</dbReference>
<reference evidence="10 11" key="1">
    <citation type="submission" date="2024-07" db="EMBL/GenBank/DDBJ databases">
        <title>Section-level genome sequencing and comparative genomics of Aspergillus sections Usti and Cavernicolus.</title>
        <authorList>
            <consortium name="Lawrence Berkeley National Laboratory"/>
            <person name="Nybo J.L."/>
            <person name="Vesth T.C."/>
            <person name="Theobald S."/>
            <person name="Frisvad J.C."/>
            <person name="Larsen T.O."/>
            <person name="Kjaerboelling I."/>
            <person name="Rothschild-Mancinelli K."/>
            <person name="Lyhne E.K."/>
            <person name="Kogle M.E."/>
            <person name="Barry K."/>
            <person name="Clum A."/>
            <person name="Na H."/>
            <person name="Ledsgaard L."/>
            <person name="Lin J."/>
            <person name="Lipzen A."/>
            <person name="Kuo A."/>
            <person name="Riley R."/>
            <person name="Mondo S."/>
            <person name="Labutti K."/>
            <person name="Haridas S."/>
            <person name="Pangalinan J."/>
            <person name="Salamov A.A."/>
            <person name="Simmons B.A."/>
            <person name="Magnuson J.K."/>
            <person name="Chen J."/>
            <person name="Drula E."/>
            <person name="Henrissat B."/>
            <person name="Wiebenga A."/>
            <person name="Lubbers R.J."/>
            <person name="Gomes A.C."/>
            <person name="Macurrencykelacurrency M.R."/>
            <person name="Stajich J."/>
            <person name="Grigoriev I.V."/>
            <person name="Mortensen U.H."/>
            <person name="De Vries R.P."/>
            <person name="Baker S.E."/>
            <person name="Andersen M.R."/>
        </authorList>
    </citation>
    <scope>NUCLEOTIDE SEQUENCE [LARGE SCALE GENOMIC DNA]</scope>
    <source>
        <strain evidence="10 11">CBS 449.75</strain>
    </source>
</reference>
<feature type="disulfide bond" evidence="5">
    <location>
        <begin position="51"/>
        <end position="63"/>
    </location>
</feature>
<name>A0ABR4LZC4_9EURO</name>